<evidence type="ECO:0000256" key="1">
    <source>
        <dbReference type="SAM" id="Phobius"/>
    </source>
</evidence>
<keyword evidence="3" id="KW-1185">Reference proteome</keyword>
<dbReference type="OrthoDB" id="432685at2759"/>
<reference evidence="2 3" key="1">
    <citation type="submission" date="2016-04" db="EMBL/GenBank/DDBJ databases">
        <title>The genome of Intoshia linei affirms orthonectids as highly simplified spiralians.</title>
        <authorList>
            <person name="Mikhailov K.V."/>
            <person name="Slusarev G.S."/>
            <person name="Nikitin M.A."/>
            <person name="Logacheva M.D."/>
            <person name="Penin A."/>
            <person name="Aleoshin V."/>
            <person name="Panchin Y.V."/>
        </authorList>
    </citation>
    <scope>NUCLEOTIDE SEQUENCE [LARGE SCALE GENOMIC DNA]</scope>
    <source>
        <strain evidence="2">Intl2013</strain>
        <tissue evidence="2">Whole animal</tissue>
    </source>
</reference>
<feature type="transmembrane region" description="Helical" evidence="1">
    <location>
        <begin position="6"/>
        <end position="30"/>
    </location>
</feature>
<keyword evidence="1" id="KW-0812">Transmembrane</keyword>
<keyword evidence="1" id="KW-1133">Transmembrane helix</keyword>
<evidence type="ECO:0008006" key="4">
    <source>
        <dbReference type="Google" id="ProtNLM"/>
    </source>
</evidence>
<dbReference type="AlphaFoldDB" id="A0A177AR65"/>
<accession>A0A177AR65</accession>
<dbReference type="Proteomes" id="UP000078046">
    <property type="component" value="Unassembled WGS sequence"/>
</dbReference>
<gene>
    <name evidence="2" type="ORF">A3Q56_07797</name>
</gene>
<comment type="caution">
    <text evidence="2">The sequence shown here is derived from an EMBL/GenBank/DDBJ whole genome shotgun (WGS) entry which is preliminary data.</text>
</comment>
<feature type="transmembrane region" description="Helical" evidence="1">
    <location>
        <begin position="75"/>
        <end position="102"/>
    </location>
</feature>
<keyword evidence="1" id="KW-0472">Membrane</keyword>
<sequence>MSKSNMRILFNVIIGVLLLVCGFIKFSPYLNRFIHIEMRKDFIRYSRFLKSTIKLEIGGHILRQYVSYFEMASGLIFVLVPINFFKKIASICNIILILFYLMNTGAKSMLVIGPFGVILALLVFRMIMGCICSRTVCSKKEKVKAKAN</sequence>
<proteinExistence type="predicted"/>
<protein>
    <recommendedName>
        <fullName evidence="4">Transmembrane protein 35A</fullName>
    </recommendedName>
</protein>
<dbReference type="EMBL" id="LWCA01001797">
    <property type="protein sequence ID" value="OAF64489.1"/>
    <property type="molecule type" value="Genomic_DNA"/>
</dbReference>
<feature type="transmembrane region" description="Helical" evidence="1">
    <location>
        <begin position="108"/>
        <end position="132"/>
    </location>
</feature>
<evidence type="ECO:0000313" key="2">
    <source>
        <dbReference type="EMBL" id="OAF64489.1"/>
    </source>
</evidence>
<evidence type="ECO:0000313" key="3">
    <source>
        <dbReference type="Proteomes" id="UP000078046"/>
    </source>
</evidence>
<organism evidence="2 3">
    <name type="scientific">Intoshia linei</name>
    <dbReference type="NCBI Taxonomy" id="1819745"/>
    <lineage>
        <taxon>Eukaryota</taxon>
        <taxon>Metazoa</taxon>
        <taxon>Spiralia</taxon>
        <taxon>Lophotrochozoa</taxon>
        <taxon>Mesozoa</taxon>
        <taxon>Orthonectida</taxon>
        <taxon>Rhopaluridae</taxon>
        <taxon>Intoshia</taxon>
    </lineage>
</organism>
<name>A0A177AR65_9BILA</name>